<dbReference type="InterPro" id="IPR009057">
    <property type="entry name" value="Homeodomain-like_sf"/>
</dbReference>
<dbReference type="PRINTS" id="PR00455">
    <property type="entry name" value="HTHTETR"/>
</dbReference>
<feature type="region of interest" description="Disordered" evidence="6">
    <location>
        <begin position="1"/>
        <end position="35"/>
    </location>
</feature>
<accession>A0A1I1A208</accession>
<dbReference type="RefSeq" id="WP_175499558.1">
    <property type="nucleotide sequence ID" value="NZ_BONM01000034.1"/>
</dbReference>
<keyword evidence="2" id="KW-0805">Transcription regulation</keyword>
<dbReference type="SUPFAM" id="SSF46689">
    <property type="entry name" value="Homeodomain-like"/>
    <property type="match status" value="1"/>
</dbReference>
<dbReference type="InterPro" id="IPR036271">
    <property type="entry name" value="Tet_transcr_reg_TetR-rel_C_sf"/>
</dbReference>
<dbReference type="FunFam" id="1.10.10.60:FF:000141">
    <property type="entry name" value="TetR family transcriptional regulator"/>
    <property type="match status" value="1"/>
</dbReference>
<evidence type="ECO:0000256" key="1">
    <source>
        <dbReference type="ARBA" id="ARBA00022491"/>
    </source>
</evidence>
<evidence type="ECO:0000256" key="2">
    <source>
        <dbReference type="ARBA" id="ARBA00023015"/>
    </source>
</evidence>
<evidence type="ECO:0000313" key="9">
    <source>
        <dbReference type="Proteomes" id="UP000199012"/>
    </source>
</evidence>
<dbReference type="EMBL" id="FOKA01000014">
    <property type="protein sequence ID" value="SFB31981.1"/>
    <property type="molecule type" value="Genomic_DNA"/>
</dbReference>
<evidence type="ECO:0000259" key="7">
    <source>
        <dbReference type="PROSITE" id="PS50977"/>
    </source>
</evidence>
<evidence type="ECO:0000313" key="8">
    <source>
        <dbReference type="EMBL" id="SFB31981.1"/>
    </source>
</evidence>
<dbReference type="InterPro" id="IPR023772">
    <property type="entry name" value="DNA-bd_HTH_TetR-type_CS"/>
</dbReference>
<dbReference type="GO" id="GO:0000976">
    <property type="term" value="F:transcription cis-regulatory region binding"/>
    <property type="evidence" value="ECO:0007669"/>
    <property type="project" value="TreeGrafter"/>
</dbReference>
<dbReference type="InterPro" id="IPR039538">
    <property type="entry name" value="BetI_C"/>
</dbReference>
<dbReference type="Proteomes" id="UP000199012">
    <property type="component" value="Unassembled WGS sequence"/>
</dbReference>
<dbReference type="SUPFAM" id="SSF48498">
    <property type="entry name" value="Tetracyclin repressor-like, C-terminal domain"/>
    <property type="match status" value="1"/>
</dbReference>
<keyword evidence="1" id="KW-0678">Repressor</keyword>
<gene>
    <name evidence="8" type="ORF">SAMN05421867_11462</name>
</gene>
<dbReference type="GO" id="GO:0045892">
    <property type="term" value="P:negative regulation of DNA-templated transcription"/>
    <property type="evidence" value="ECO:0007669"/>
    <property type="project" value="UniProtKB-ARBA"/>
</dbReference>
<evidence type="ECO:0000256" key="3">
    <source>
        <dbReference type="ARBA" id="ARBA00023125"/>
    </source>
</evidence>
<dbReference type="AlphaFoldDB" id="A0A1I1A208"/>
<dbReference type="Pfam" id="PF13977">
    <property type="entry name" value="TetR_C_6"/>
    <property type="match status" value="1"/>
</dbReference>
<name>A0A1I1A208_9CELL</name>
<evidence type="ECO:0000256" key="4">
    <source>
        <dbReference type="ARBA" id="ARBA00023163"/>
    </source>
</evidence>
<dbReference type="PROSITE" id="PS50977">
    <property type="entry name" value="HTH_TETR_2"/>
    <property type="match status" value="1"/>
</dbReference>
<dbReference type="PANTHER" id="PTHR30055:SF160">
    <property type="entry name" value="TRANSCRIPTIONAL REGULATORY PROTEIN (PROBABLY ASNC-FAMILY)-RELATED"/>
    <property type="match status" value="1"/>
</dbReference>
<sequence>MDALAGTGTDPGTSTSTGTTPGTSTGATAAAPVPTVTGEVPRIRGQRLARDERRTQVLQVAQELFSREGYHHVSMDDIADRACVGKPVLYRHFPSKLDLYLAVVDQRGEELLRTVELALTALGPAPVPADGGRQVVHAVVHAIFAFVDVAGESSSLLFESDVRHDPGVRERVESASLQVAQRVAAALEATASLTPAQARLASVALVALARGAATHRLRSPDGLGPDEAVELVTALSWDGVLGVARPAPSGAVAGVPASTAGALPGAVGAGGQGVQVAG</sequence>
<dbReference type="PANTHER" id="PTHR30055">
    <property type="entry name" value="HTH-TYPE TRANSCRIPTIONAL REGULATOR RUTR"/>
    <property type="match status" value="1"/>
</dbReference>
<feature type="DNA-binding region" description="H-T-H motif" evidence="5">
    <location>
        <begin position="74"/>
        <end position="93"/>
    </location>
</feature>
<keyword evidence="3 5" id="KW-0238">DNA-binding</keyword>
<dbReference type="GO" id="GO:0003700">
    <property type="term" value="F:DNA-binding transcription factor activity"/>
    <property type="evidence" value="ECO:0007669"/>
    <property type="project" value="TreeGrafter"/>
</dbReference>
<evidence type="ECO:0000256" key="5">
    <source>
        <dbReference type="PROSITE-ProRule" id="PRU00335"/>
    </source>
</evidence>
<dbReference type="InterPro" id="IPR050109">
    <property type="entry name" value="HTH-type_TetR-like_transc_reg"/>
</dbReference>
<dbReference type="Gene3D" id="1.10.357.10">
    <property type="entry name" value="Tetracycline Repressor, domain 2"/>
    <property type="match status" value="1"/>
</dbReference>
<proteinExistence type="predicted"/>
<reference evidence="9" key="1">
    <citation type="submission" date="2016-10" db="EMBL/GenBank/DDBJ databases">
        <authorList>
            <person name="Varghese N."/>
            <person name="Submissions S."/>
        </authorList>
    </citation>
    <scope>NUCLEOTIDE SEQUENCE [LARGE SCALE GENOMIC DNA]</scope>
    <source>
        <strain evidence="9">CGMCC 4.6945</strain>
    </source>
</reference>
<feature type="domain" description="HTH tetR-type" evidence="7">
    <location>
        <begin position="51"/>
        <end position="111"/>
    </location>
</feature>
<keyword evidence="9" id="KW-1185">Reference proteome</keyword>
<dbReference type="Pfam" id="PF00440">
    <property type="entry name" value="TetR_N"/>
    <property type="match status" value="1"/>
</dbReference>
<organism evidence="8 9">
    <name type="scientific">Cellulomonas marina</name>
    <dbReference type="NCBI Taxonomy" id="988821"/>
    <lineage>
        <taxon>Bacteria</taxon>
        <taxon>Bacillati</taxon>
        <taxon>Actinomycetota</taxon>
        <taxon>Actinomycetes</taxon>
        <taxon>Micrococcales</taxon>
        <taxon>Cellulomonadaceae</taxon>
        <taxon>Cellulomonas</taxon>
    </lineage>
</organism>
<dbReference type="InterPro" id="IPR001647">
    <property type="entry name" value="HTH_TetR"/>
</dbReference>
<keyword evidence="4" id="KW-0804">Transcription</keyword>
<dbReference type="STRING" id="988821.SAMN05421867_11462"/>
<evidence type="ECO:0000256" key="6">
    <source>
        <dbReference type="SAM" id="MobiDB-lite"/>
    </source>
</evidence>
<protein>
    <submittedName>
        <fullName evidence="8">DNA-binding transcriptional regulator, AcrR family</fullName>
    </submittedName>
</protein>
<dbReference type="PROSITE" id="PS01081">
    <property type="entry name" value="HTH_TETR_1"/>
    <property type="match status" value="1"/>
</dbReference>